<evidence type="ECO:0000259" key="1">
    <source>
        <dbReference type="Pfam" id="PF00188"/>
    </source>
</evidence>
<dbReference type="SUPFAM" id="SSF55797">
    <property type="entry name" value="PR-1-like"/>
    <property type="match status" value="1"/>
</dbReference>
<comment type="caution">
    <text evidence="2">The sequence shown here is derived from an EMBL/GenBank/DDBJ whole genome shotgun (WGS) entry which is preliminary data.</text>
</comment>
<dbReference type="PANTHER" id="PTHR31157:SF1">
    <property type="entry name" value="SCP DOMAIN-CONTAINING PROTEIN"/>
    <property type="match status" value="1"/>
</dbReference>
<protein>
    <recommendedName>
        <fullName evidence="1">SCP domain-containing protein</fullName>
    </recommendedName>
</protein>
<dbReference type="PANTHER" id="PTHR31157">
    <property type="entry name" value="SCP DOMAIN-CONTAINING PROTEIN"/>
    <property type="match status" value="1"/>
</dbReference>
<evidence type="ECO:0000313" key="2">
    <source>
        <dbReference type="EMBL" id="OGG08068.1"/>
    </source>
</evidence>
<dbReference type="Gene3D" id="3.40.33.10">
    <property type="entry name" value="CAP"/>
    <property type="match status" value="1"/>
</dbReference>
<dbReference type="AlphaFoldDB" id="A0A1F5Z6I9"/>
<gene>
    <name evidence="2" type="ORF">A2777_01640</name>
</gene>
<evidence type="ECO:0000313" key="3">
    <source>
        <dbReference type="Proteomes" id="UP000177354"/>
    </source>
</evidence>
<feature type="domain" description="SCP" evidence="1">
    <location>
        <begin position="78"/>
        <end position="195"/>
    </location>
</feature>
<dbReference type="EMBL" id="MFJF01000005">
    <property type="protein sequence ID" value="OGG08068.1"/>
    <property type="molecule type" value="Genomic_DNA"/>
</dbReference>
<proteinExistence type="predicted"/>
<dbReference type="InterPro" id="IPR035940">
    <property type="entry name" value="CAP_sf"/>
</dbReference>
<name>A0A1F5Z6I9_9BACT</name>
<dbReference type="CDD" id="cd05379">
    <property type="entry name" value="CAP_bacterial"/>
    <property type="match status" value="1"/>
</dbReference>
<sequence>MRKKNRRKKIGKFKPALFIITFLLFLPFIYSYKIYSINPQLKFPRISKVNLSSDPLVLSNIRLNVLGAQAIEPFDIVKYVNTERNKKGSQPLIINEKLVKAARMRAEVILKYQNFSHQDPFENIELITVMPKVGYSYSYATENIGMGGLSAEDFVSGFMNSTSHRLNLLDPQLYHTGTAVVTGSYKQYFVNIAVQLFAVPSSREEYLGYNDIDRKNYGAILTRLDYQLNPLILNLHKFISNKQINDEKIQKIRKQKEILMKLLEIMNEDKPFKEEHIALISEYNGYL</sequence>
<dbReference type="Pfam" id="PF00188">
    <property type="entry name" value="CAP"/>
    <property type="match status" value="1"/>
</dbReference>
<accession>A0A1F5Z6I9</accession>
<reference evidence="2 3" key="1">
    <citation type="journal article" date="2016" name="Nat. Commun.">
        <title>Thousands of microbial genomes shed light on interconnected biogeochemical processes in an aquifer system.</title>
        <authorList>
            <person name="Anantharaman K."/>
            <person name="Brown C.T."/>
            <person name="Hug L.A."/>
            <person name="Sharon I."/>
            <person name="Castelle C.J."/>
            <person name="Probst A.J."/>
            <person name="Thomas B.C."/>
            <person name="Singh A."/>
            <person name="Wilkins M.J."/>
            <person name="Karaoz U."/>
            <person name="Brodie E.L."/>
            <person name="Williams K.H."/>
            <person name="Hubbard S.S."/>
            <person name="Banfield J.F."/>
        </authorList>
    </citation>
    <scope>NUCLEOTIDE SEQUENCE [LARGE SCALE GENOMIC DNA]</scope>
</reference>
<dbReference type="Proteomes" id="UP000177354">
    <property type="component" value="Unassembled WGS sequence"/>
</dbReference>
<dbReference type="InterPro" id="IPR014044">
    <property type="entry name" value="CAP_dom"/>
</dbReference>
<organism evidence="2 3">
    <name type="scientific">Candidatus Gottesmanbacteria bacterium RIFCSPHIGHO2_01_FULL_40_15</name>
    <dbReference type="NCBI Taxonomy" id="1798376"/>
    <lineage>
        <taxon>Bacteria</taxon>
        <taxon>Candidatus Gottesmaniibacteriota</taxon>
    </lineage>
</organism>